<proteinExistence type="predicted"/>
<dbReference type="EMBL" id="KZ997835">
    <property type="protein sequence ID" value="RKO86888.1"/>
    <property type="molecule type" value="Genomic_DNA"/>
</dbReference>
<dbReference type="Proteomes" id="UP000269721">
    <property type="component" value="Unassembled WGS sequence"/>
</dbReference>
<reference evidence="3" key="1">
    <citation type="journal article" date="2018" name="Nat. Microbiol.">
        <title>Leveraging single-cell genomics to expand the fungal tree of life.</title>
        <authorList>
            <person name="Ahrendt S.R."/>
            <person name="Quandt C.A."/>
            <person name="Ciobanu D."/>
            <person name="Clum A."/>
            <person name="Salamov A."/>
            <person name="Andreopoulos B."/>
            <person name="Cheng J.F."/>
            <person name="Woyke T."/>
            <person name="Pelin A."/>
            <person name="Henrissat B."/>
            <person name="Reynolds N.K."/>
            <person name="Benny G.L."/>
            <person name="Smith M.E."/>
            <person name="James T.Y."/>
            <person name="Grigoriev I.V."/>
        </authorList>
    </citation>
    <scope>NUCLEOTIDE SEQUENCE [LARGE SCALE GENOMIC DNA]</scope>
</reference>
<feature type="compositionally biased region" description="Basic and acidic residues" evidence="1">
    <location>
        <begin position="24"/>
        <end position="37"/>
    </location>
</feature>
<gene>
    <name evidence="2" type="ORF">BDK51DRAFT_52416</name>
</gene>
<dbReference type="AlphaFoldDB" id="A0A4P9W796"/>
<feature type="compositionally biased region" description="Low complexity" evidence="1">
    <location>
        <begin position="1"/>
        <end position="12"/>
    </location>
</feature>
<evidence type="ECO:0000256" key="1">
    <source>
        <dbReference type="SAM" id="MobiDB-lite"/>
    </source>
</evidence>
<sequence>MRCSALGASSSSDDGRVFLPCEARNPEPRRTQNEMGSAEREVSMLKILFVSMLHRATRQPSSLVPLSRRKRWQGNSGVKTQGGSLQEKGLIMPWDWLRCHASFNRRLQASLKQPWSDVTSRSHRPLLASPVPPRPDVETCPLPLGAIFNGPNRELNPGPPAPEAGIMRLDHWAIVVGRSSAFIYIPNTATPIFTPAQGCGLAWTWEVFGACTFDGSSLQGFLRYLSGARFACLVGAGGGKMAPQLPYQVLQWKLRRLEGKASLTISISLARFQVGTHLVLVFGFGHRRIRWNEAFGKVNDEQAGQMPNTCEVHGVIGVKINQKTTPIVAFGVGRGRSPNSDGTKRLEDEARTQMERNVWKVNDGRAGF</sequence>
<feature type="region of interest" description="Disordered" evidence="1">
    <location>
        <begin position="1"/>
        <end position="37"/>
    </location>
</feature>
<evidence type="ECO:0000313" key="3">
    <source>
        <dbReference type="Proteomes" id="UP000269721"/>
    </source>
</evidence>
<accession>A0A4P9W796</accession>
<evidence type="ECO:0000313" key="2">
    <source>
        <dbReference type="EMBL" id="RKO86888.1"/>
    </source>
</evidence>
<organism evidence="2 3">
    <name type="scientific">Blyttiomyces helicus</name>
    <dbReference type="NCBI Taxonomy" id="388810"/>
    <lineage>
        <taxon>Eukaryota</taxon>
        <taxon>Fungi</taxon>
        <taxon>Fungi incertae sedis</taxon>
        <taxon>Chytridiomycota</taxon>
        <taxon>Chytridiomycota incertae sedis</taxon>
        <taxon>Chytridiomycetes</taxon>
        <taxon>Chytridiomycetes incertae sedis</taxon>
        <taxon>Blyttiomyces</taxon>
    </lineage>
</organism>
<protein>
    <submittedName>
        <fullName evidence="2">Uncharacterized protein</fullName>
    </submittedName>
</protein>
<dbReference type="OrthoDB" id="10066040at2759"/>
<name>A0A4P9W796_9FUNG</name>
<keyword evidence="3" id="KW-1185">Reference proteome</keyword>